<dbReference type="InterPro" id="IPR027417">
    <property type="entry name" value="P-loop_NTPase"/>
</dbReference>
<dbReference type="PROSITE" id="PS51257">
    <property type="entry name" value="PROKAR_LIPOPROTEIN"/>
    <property type="match status" value="1"/>
</dbReference>
<reference evidence="2 3" key="1">
    <citation type="submission" date="2018-05" db="EMBL/GenBank/DDBJ databases">
        <title>Genome sequencing and assembly of the regulated plant pathogen Lachnellula willkommii and related sister species for the development of diagnostic species identification markers.</title>
        <authorList>
            <person name="Giroux E."/>
            <person name="Bilodeau G."/>
        </authorList>
    </citation>
    <scope>NUCLEOTIDE SEQUENCE [LARGE SCALE GENOMIC DNA]</scope>
    <source>
        <strain evidence="2 3">CBS 268.59</strain>
    </source>
</reference>
<sequence>MIKTGVRKTLLFQLPAKSISSGTTQAGISCIKWDPRQCYSPSQIVIITPESAISKIFGTFLDRLQGLHLLERFVFDKCYTPLNSTAEFRPKMRQLGELMERGVQMVYLTAMLLLHAEPEFINIIRIKADNVYMFRSLTSRPNIVYSVVKYKENKFKRGDIAAVCKLMEQKLKEYAALAKIIIYSSSIITTQEVSNILDCHVYYRDISNAAVKNDIRKA</sequence>
<dbReference type="PANTHER" id="PTHR13710:SF154">
    <property type="entry name" value="RECQ HELICASE, PUTATIVE (AFU_ORTHOLOGUE AFUA_6G14720)-RELATED"/>
    <property type="match status" value="1"/>
</dbReference>
<dbReference type="EMBL" id="QGMK01001904">
    <property type="protein sequence ID" value="TVY62820.1"/>
    <property type="molecule type" value="Genomic_DNA"/>
</dbReference>
<protein>
    <submittedName>
        <fullName evidence="2">Uncharacterized protein</fullName>
    </submittedName>
</protein>
<dbReference type="Proteomes" id="UP000469558">
    <property type="component" value="Unassembled WGS sequence"/>
</dbReference>
<dbReference type="AlphaFoldDB" id="A0A8T9BUG1"/>
<proteinExistence type="inferred from homology"/>
<gene>
    <name evidence="2" type="ORF">LSUE1_G006901</name>
</gene>
<dbReference type="SUPFAM" id="SSF52540">
    <property type="entry name" value="P-loop containing nucleoside triphosphate hydrolases"/>
    <property type="match status" value="1"/>
</dbReference>
<evidence type="ECO:0000313" key="2">
    <source>
        <dbReference type="EMBL" id="TVY62820.1"/>
    </source>
</evidence>
<dbReference type="GO" id="GO:0005737">
    <property type="term" value="C:cytoplasm"/>
    <property type="evidence" value="ECO:0007669"/>
    <property type="project" value="TreeGrafter"/>
</dbReference>
<evidence type="ECO:0000313" key="3">
    <source>
        <dbReference type="Proteomes" id="UP000469558"/>
    </source>
</evidence>
<dbReference type="GO" id="GO:0000724">
    <property type="term" value="P:double-strand break repair via homologous recombination"/>
    <property type="evidence" value="ECO:0007669"/>
    <property type="project" value="TreeGrafter"/>
</dbReference>
<organism evidence="2 3">
    <name type="scientific">Lachnellula suecica</name>
    <dbReference type="NCBI Taxonomy" id="602035"/>
    <lineage>
        <taxon>Eukaryota</taxon>
        <taxon>Fungi</taxon>
        <taxon>Dikarya</taxon>
        <taxon>Ascomycota</taxon>
        <taxon>Pezizomycotina</taxon>
        <taxon>Leotiomycetes</taxon>
        <taxon>Helotiales</taxon>
        <taxon>Lachnaceae</taxon>
        <taxon>Lachnellula</taxon>
    </lineage>
</organism>
<dbReference type="GO" id="GO:0009378">
    <property type="term" value="F:four-way junction helicase activity"/>
    <property type="evidence" value="ECO:0007669"/>
    <property type="project" value="TreeGrafter"/>
</dbReference>
<dbReference type="Gene3D" id="3.40.50.300">
    <property type="entry name" value="P-loop containing nucleotide triphosphate hydrolases"/>
    <property type="match status" value="1"/>
</dbReference>
<dbReference type="GO" id="GO:0005694">
    <property type="term" value="C:chromosome"/>
    <property type="evidence" value="ECO:0007669"/>
    <property type="project" value="TreeGrafter"/>
</dbReference>
<dbReference type="PANTHER" id="PTHR13710">
    <property type="entry name" value="DNA HELICASE RECQ FAMILY MEMBER"/>
    <property type="match status" value="1"/>
</dbReference>
<dbReference type="OrthoDB" id="3555927at2759"/>
<keyword evidence="3" id="KW-1185">Reference proteome</keyword>
<name>A0A8T9BUG1_9HELO</name>
<dbReference type="GO" id="GO:0043138">
    <property type="term" value="F:3'-5' DNA helicase activity"/>
    <property type="evidence" value="ECO:0007669"/>
    <property type="project" value="TreeGrafter"/>
</dbReference>
<evidence type="ECO:0000256" key="1">
    <source>
        <dbReference type="ARBA" id="ARBA00005446"/>
    </source>
</evidence>
<comment type="similarity">
    <text evidence="1">Belongs to the helicase family. RecQ subfamily.</text>
</comment>
<accession>A0A8T9BUG1</accession>
<comment type="caution">
    <text evidence="2">The sequence shown here is derived from an EMBL/GenBank/DDBJ whole genome shotgun (WGS) entry which is preliminary data.</text>
</comment>